<evidence type="ECO:0000313" key="14">
    <source>
        <dbReference type="Ensembl" id="ENSCSAVP00000000436.1"/>
    </source>
</evidence>
<dbReference type="EC" id="2.4.1.-" evidence="11"/>
<keyword evidence="8" id="KW-1133">Transmembrane helix</keyword>
<comment type="pathway">
    <text evidence="2">Protein modification; protein glycosylation.</text>
</comment>
<reference evidence="14" key="2">
    <citation type="submission" date="2025-08" db="UniProtKB">
        <authorList>
            <consortium name="Ensembl"/>
        </authorList>
    </citation>
    <scope>IDENTIFICATION</scope>
</reference>
<keyword evidence="4 11" id="KW-0328">Glycosyltransferase</keyword>
<dbReference type="InterPro" id="IPR031481">
    <property type="entry name" value="Glyco_tran_10_N"/>
</dbReference>
<dbReference type="Proteomes" id="UP000007875">
    <property type="component" value="Unassembled WGS sequence"/>
</dbReference>
<evidence type="ECO:0000256" key="2">
    <source>
        <dbReference type="ARBA" id="ARBA00004922"/>
    </source>
</evidence>
<dbReference type="FunFam" id="3.40.50.11660:FF:000007">
    <property type="entry name" value="alpha-(1,3)-fucosyltransferase 6-like"/>
    <property type="match status" value="1"/>
</dbReference>
<dbReference type="Gene3D" id="3.40.50.11660">
    <property type="entry name" value="Glycosyl transferase family 10, C-terminal domain"/>
    <property type="match status" value="1"/>
</dbReference>
<evidence type="ECO:0000256" key="4">
    <source>
        <dbReference type="ARBA" id="ARBA00022676"/>
    </source>
</evidence>
<keyword evidence="10" id="KW-0325">Glycoprotein</keyword>
<dbReference type="AlphaFoldDB" id="H2Y538"/>
<sequence length="323" mass="37971">KRLILSWGTPWDMPWYPEGHIVGDCVITYKKERIREAGSVLFHYTALDKEEMPWKHYRAPDQYFVFWSLESPAFIQNGGNRDMKKFDGGFINWTMTYRLDADIFAPFLQPSEANRIFFGRGKSYVDQIMRKKNKMALWNVNNCNISTGSVKRMKYVNSLIKAGLSVSQFGHCFGNQAENSKLHPDEMESYKFYLAFENAKDCRYYVTEKFWRSSLHYGRVPVVWGTSRSDLSKLAPRWSFIHTDDFRSPSDLAEYLLYLDKNDSAYREYFSWMENPTESDKKFASLYQRSREEALCHKLQSDPQSKVIESVSKYLFMSESSTC</sequence>
<accession>H2Y538</accession>
<evidence type="ECO:0000256" key="8">
    <source>
        <dbReference type="ARBA" id="ARBA00022989"/>
    </source>
</evidence>
<evidence type="ECO:0000256" key="1">
    <source>
        <dbReference type="ARBA" id="ARBA00004167"/>
    </source>
</evidence>
<evidence type="ECO:0000256" key="9">
    <source>
        <dbReference type="ARBA" id="ARBA00023136"/>
    </source>
</evidence>
<feature type="domain" description="Fucosyltransferase N-terminal" evidence="13">
    <location>
        <begin position="2"/>
        <end position="107"/>
    </location>
</feature>
<dbReference type="InterPro" id="IPR001503">
    <property type="entry name" value="Glyco_trans_10"/>
</dbReference>
<evidence type="ECO:0000256" key="7">
    <source>
        <dbReference type="ARBA" id="ARBA00022968"/>
    </source>
</evidence>
<keyword evidence="9" id="KW-0472">Membrane</keyword>
<dbReference type="GeneTree" id="ENSGT00940000159014"/>
<dbReference type="UniPathway" id="UPA00378"/>
<dbReference type="PANTHER" id="PTHR11929:SF145">
    <property type="entry name" value="ALPHA-(1,3)-FUCOSYLTRANSFERASE FUT-1"/>
    <property type="match status" value="1"/>
</dbReference>
<protein>
    <recommendedName>
        <fullName evidence="11">Fucosyltransferase</fullName>
        <ecNumber evidence="11">2.4.1.-</ecNumber>
    </recommendedName>
</protein>
<evidence type="ECO:0000256" key="6">
    <source>
        <dbReference type="ARBA" id="ARBA00022692"/>
    </source>
</evidence>
<organism evidence="14 15">
    <name type="scientific">Ciona savignyi</name>
    <name type="common">Pacific transparent sea squirt</name>
    <dbReference type="NCBI Taxonomy" id="51511"/>
    <lineage>
        <taxon>Eukaryota</taxon>
        <taxon>Metazoa</taxon>
        <taxon>Chordata</taxon>
        <taxon>Tunicata</taxon>
        <taxon>Ascidiacea</taxon>
        <taxon>Phlebobranchia</taxon>
        <taxon>Cionidae</taxon>
        <taxon>Ciona</taxon>
    </lineage>
</organism>
<dbReference type="InterPro" id="IPR055270">
    <property type="entry name" value="Glyco_tran_10_C"/>
</dbReference>
<evidence type="ECO:0000259" key="12">
    <source>
        <dbReference type="Pfam" id="PF00852"/>
    </source>
</evidence>
<keyword evidence="11" id="KW-0333">Golgi apparatus</keyword>
<dbReference type="eggNOG" id="KOG2619">
    <property type="taxonomic scope" value="Eukaryota"/>
</dbReference>
<comment type="subcellular location">
    <subcellularLocation>
        <location evidence="11">Golgi apparatus</location>
        <location evidence="11">Golgi stack membrane</location>
        <topology evidence="11">Single-pass type II membrane protein</topology>
    </subcellularLocation>
    <subcellularLocation>
        <location evidence="1">Membrane</location>
        <topology evidence="1">Single-pass membrane protein</topology>
    </subcellularLocation>
</comment>
<proteinExistence type="inferred from homology"/>
<name>H2Y538_CIOSA</name>
<keyword evidence="6 11" id="KW-0812">Transmembrane</keyword>
<comment type="similarity">
    <text evidence="3 11">Belongs to the glycosyltransferase 10 family.</text>
</comment>
<dbReference type="HOGENOM" id="CLU_032075_2_0_1"/>
<evidence type="ECO:0000313" key="15">
    <source>
        <dbReference type="Proteomes" id="UP000007875"/>
    </source>
</evidence>
<dbReference type="InParanoid" id="H2Y538"/>
<feature type="domain" description="Fucosyltransferase C-terminal" evidence="12">
    <location>
        <begin position="130"/>
        <end position="313"/>
    </location>
</feature>
<dbReference type="GO" id="GO:0032580">
    <property type="term" value="C:Golgi cisterna membrane"/>
    <property type="evidence" value="ECO:0007669"/>
    <property type="project" value="UniProtKB-SubCell"/>
</dbReference>
<dbReference type="Pfam" id="PF17039">
    <property type="entry name" value="Glyco_tran_10_N"/>
    <property type="match status" value="1"/>
</dbReference>
<keyword evidence="5 11" id="KW-0808">Transferase</keyword>
<dbReference type="SUPFAM" id="SSF53756">
    <property type="entry name" value="UDP-Glycosyltransferase/glycogen phosphorylase"/>
    <property type="match status" value="1"/>
</dbReference>
<evidence type="ECO:0000256" key="5">
    <source>
        <dbReference type="ARBA" id="ARBA00022679"/>
    </source>
</evidence>
<evidence type="ECO:0000256" key="10">
    <source>
        <dbReference type="ARBA" id="ARBA00023180"/>
    </source>
</evidence>
<dbReference type="PANTHER" id="PTHR11929">
    <property type="entry name" value="ALPHA- 1,3 -FUCOSYLTRANSFERASE"/>
    <property type="match status" value="1"/>
</dbReference>
<keyword evidence="15" id="KW-1185">Reference proteome</keyword>
<evidence type="ECO:0000256" key="11">
    <source>
        <dbReference type="RuleBase" id="RU003832"/>
    </source>
</evidence>
<keyword evidence="7" id="KW-0735">Signal-anchor</keyword>
<evidence type="ECO:0000259" key="13">
    <source>
        <dbReference type="Pfam" id="PF17039"/>
    </source>
</evidence>
<dbReference type="InterPro" id="IPR038577">
    <property type="entry name" value="GT10-like_C_sf"/>
</dbReference>
<dbReference type="GO" id="GO:0046920">
    <property type="term" value="F:alpha-(1-&gt;3)-fucosyltransferase activity"/>
    <property type="evidence" value="ECO:0007669"/>
    <property type="project" value="TreeGrafter"/>
</dbReference>
<reference evidence="15" key="1">
    <citation type="submission" date="2003-08" db="EMBL/GenBank/DDBJ databases">
        <authorList>
            <person name="Birren B."/>
            <person name="Nusbaum C."/>
            <person name="Abebe A."/>
            <person name="Abouelleil A."/>
            <person name="Adekoya E."/>
            <person name="Ait-zahra M."/>
            <person name="Allen N."/>
            <person name="Allen T."/>
            <person name="An P."/>
            <person name="Anderson M."/>
            <person name="Anderson S."/>
            <person name="Arachchi H."/>
            <person name="Armbruster J."/>
            <person name="Bachantsang P."/>
            <person name="Baldwin J."/>
            <person name="Barry A."/>
            <person name="Bayul T."/>
            <person name="Blitshsteyn B."/>
            <person name="Bloom T."/>
            <person name="Blye J."/>
            <person name="Boguslavskiy L."/>
            <person name="Borowsky M."/>
            <person name="Boukhgalter B."/>
            <person name="Brunache A."/>
            <person name="Butler J."/>
            <person name="Calixte N."/>
            <person name="Calvo S."/>
            <person name="Camarata J."/>
            <person name="Campo K."/>
            <person name="Chang J."/>
            <person name="Cheshatsang Y."/>
            <person name="Citroen M."/>
            <person name="Collymore A."/>
            <person name="Considine T."/>
            <person name="Cook A."/>
            <person name="Cooke P."/>
            <person name="Corum B."/>
            <person name="Cuomo C."/>
            <person name="David R."/>
            <person name="Dawoe T."/>
            <person name="Degray S."/>
            <person name="Dodge S."/>
            <person name="Dooley K."/>
            <person name="Dorje P."/>
            <person name="Dorjee K."/>
            <person name="Dorris L."/>
            <person name="Duffey N."/>
            <person name="Dupes A."/>
            <person name="Elkins T."/>
            <person name="Engels R."/>
            <person name="Erickson J."/>
            <person name="Farina A."/>
            <person name="Faro S."/>
            <person name="Ferreira P."/>
            <person name="Fischer H."/>
            <person name="Fitzgerald M."/>
            <person name="Foley K."/>
            <person name="Gage D."/>
            <person name="Galagan J."/>
            <person name="Gearin G."/>
            <person name="Gnerre S."/>
            <person name="Gnirke A."/>
            <person name="Goyette A."/>
            <person name="Graham J."/>
            <person name="Grandbois E."/>
            <person name="Gyaltsen K."/>
            <person name="Hafez N."/>
            <person name="Hagopian D."/>
            <person name="Hagos B."/>
            <person name="Hall J."/>
            <person name="Hatcher B."/>
            <person name="Heller A."/>
            <person name="Higgins H."/>
            <person name="Honan T."/>
            <person name="Horn A."/>
            <person name="Houde N."/>
            <person name="Hughes L."/>
            <person name="Hulme W."/>
            <person name="Husby E."/>
            <person name="Iliev I."/>
            <person name="Jaffe D."/>
            <person name="Jones C."/>
            <person name="Kamal M."/>
            <person name="Kamat A."/>
            <person name="Kamvysselis M."/>
            <person name="Karlsson E."/>
            <person name="Kells C."/>
            <person name="Kieu A."/>
            <person name="Kisner P."/>
            <person name="Kodira C."/>
            <person name="Kulbokas E."/>
            <person name="Labutti K."/>
            <person name="Lama D."/>
            <person name="Landers T."/>
            <person name="Leger J."/>
            <person name="Levine S."/>
            <person name="Lewis D."/>
            <person name="Lewis T."/>
            <person name="Lindblad-toh K."/>
            <person name="Liu X."/>
            <person name="Lokyitsang T."/>
            <person name="Lokyitsang Y."/>
            <person name="Lucien O."/>
            <person name="Lui A."/>
            <person name="Ma L.J."/>
            <person name="Mabbitt R."/>
            <person name="Macdonald J."/>
            <person name="Maclean C."/>
            <person name="Major J."/>
            <person name="Manning J."/>
            <person name="Marabella R."/>
            <person name="Maru K."/>
            <person name="Matthews C."/>
            <person name="Mauceli E."/>
            <person name="Mccarthy M."/>
            <person name="Mcdonough S."/>
            <person name="Mcghee T."/>
            <person name="Meldrim J."/>
            <person name="Meneus L."/>
            <person name="Mesirov J."/>
            <person name="Mihalev A."/>
            <person name="Mihova T."/>
            <person name="Mikkelsen T."/>
            <person name="Mlenga V."/>
            <person name="Moru K."/>
            <person name="Mozes J."/>
            <person name="Mulrain L."/>
            <person name="Munson G."/>
            <person name="Naylor J."/>
            <person name="Newes C."/>
            <person name="Nguyen C."/>
            <person name="Nguyen N."/>
            <person name="Nguyen T."/>
            <person name="Nicol R."/>
            <person name="Nielsen C."/>
            <person name="Nizzari M."/>
            <person name="Norbu C."/>
            <person name="Norbu N."/>
            <person name="O'donnell P."/>
            <person name="Okoawo O."/>
            <person name="O'leary S."/>
            <person name="Omotosho B."/>
            <person name="O'neill K."/>
            <person name="Osman S."/>
            <person name="Parker S."/>
            <person name="Perrin D."/>
            <person name="Phunkhang P."/>
            <person name="Piqani B."/>
            <person name="Purcell S."/>
            <person name="Rachupka T."/>
            <person name="Ramasamy U."/>
            <person name="Rameau R."/>
            <person name="Ray V."/>
            <person name="Raymond C."/>
            <person name="Retta R."/>
            <person name="Richardson S."/>
            <person name="Rise C."/>
            <person name="Rodriguez J."/>
            <person name="Rogers J."/>
            <person name="Rogov P."/>
            <person name="Rutman M."/>
            <person name="Schupbach R."/>
            <person name="Seaman C."/>
            <person name="Settipalli S."/>
            <person name="Sharpe T."/>
            <person name="Sheridan J."/>
            <person name="Sherpa N."/>
            <person name="Shi J."/>
            <person name="Smirnov S."/>
            <person name="Smith C."/>
            <person name="Sougnez C."/>
            <person name="Spencer B."/>
            <person name="Stalker J."/>
            <person name="Stange-thomann N."/>
            <person name="Stavropoulos S."/>
            <person name="Stetson K."/>
            <person name="Stone C."/>
            <person name="Stone S."/>
            <person name="Stubbs M."/>
            <person name="Talamas J."/>
            <person name="Tchuinga P."/>
            <person name="Tenzing P."/>
            <person name="Tesfaye S."/>
            <person name="Theodore J."/>
            <person name="Thoulutsang Y."/>
            <person name="Topham K."/>
            <person name="Towey S."/>
            <person name="Tsamla T."/>
            <person name="Tsomo N."/>
            <person name="Vallee D."/>
            <person name="Vassiliev H."/>
            <person name="Venkataraman V."/>
            <person name="Vinson J."/>
            <person name="Vo A."/>
            <person name="Wade C."/>
            <person name="Wang S."/>
            <person name="Wangchuk T."/>
            <person name="Wangdi T."/>
            <person name="Whittaker C."/>
            <person name="Wilkinson J."/>
            <person name="Wu Y."/>
            <person name="Wyman D."/>
            <person name="Yadav S."/>
            <person name="Yang S."/>
            <person name="Yang X."/>
            <person name="Yeager S."/>
            <person name="Yee E."/>
            <person name="Young G."/>
            <person name="Zainoun J."/>
            <person name="Zembeck L."/>
            <person name="Zimmer A."/>
            <person name="Zody M."/>
            <person name="Lander E."/>
        </authorList>
    </citation>
    <scope>NUCLEOTIDE SEQUENCE [LARGE SCALE GENOMIC DNA]</scope>
</reference>
<dbReference type="Ensembl" id="ENSCSAVT00000000441.1">
    <property type="protein sequence ID" value="ENSCSAVP00000000436.1"/>
    <property type="gene ID" value="ENSCSAVG00000000251.1"/>
</dbReference>
<dbReference type="OMA" id="NAKDCRY"/>
<dbReference type="Pfam" id="PF00852">
    <property type="entry name" value="Glyco_transf_10"/>
    <property type="match status" value="1"/>
</dbReference>
<evidence type="ECO:0000256" key="3">
    <source>
        <dbReference type="ARBA" id="ARBA00008919"/>
    </source>
</evidence>
<reference evidence="14" key="3">
    <citation type="submission" date="2025-09" db="UniProtKB">
        <authorList>
            <consortium name="Ensembl"/>
        </authorList>
    </citation>
    <scope>IDENTIFICATION</scope>
</reference>